<comment type="similarity">
    <text evidence="1 3">Belongs to the peptidase S26 family.</text>
</comment>
<accession>A0A5C5GFR4</accession>
<feature type="domain" description="Peptidase S26" evidence="4">
    <location>
        <begin position="125"/>
        <end position="259"/>
    </location>
</feature>
<evidence type="ECO:0000259" key="4">
    <source>
        <dbReference type="Pfam" id="PF10502"/>
    </source>
</evidence>
<keyword evidence="3" id="KW-0472">Membrane</keyword>
<sequence>MILTRALRDFFIGGFDWNGVSGRWTVLVGMATAGLIILLGAPLSGLTNGALSPIQVIFVLFAPFCVQAYGTMVRRLHDAGRSGVWVVLFGLPYGLILLPLALLALPRKPDAPQRRKPTLLRRIGFAAACVLALTYASRAFWTGHLIINEAMAPTLQVGDYVGATTLFGHPRRGDIVIYSLDAPGDPLQIMRVVALEGEEVSIGPDGLSIDGVPVENSDSQETLPGGLTHLVVPATATAEEVQSTEVPQDHIFVLVDNRTLEDTLSNPGTMEARLVPLERTRSRVLRIIASSESWQAGILRWGRDMRWDRVWSRPI</sequence>
<keyword evidence="3" id="KW-0812">Transmembrane</keyword>
<dbReference type="NCBIfam" id="TIGR02227">
    <property type="entry name" value="sigpep_I_bact"/>
    <property type="match status" value="1"/>
</dbReference>
<comment type="caution">
    <text evidence="3">Lacks conserved residue(s) required for the propagation of feature annotation.</text>
</comment>
<dbReference type="GO" id="GO:0016020">
    <property type="term" value="C:membrane"/>
    <property type="evidence" value="ECO:0007669"/>
    <property type="project" value="UniProtKB-SubCell"/>
</dbReference>
<dbReference type="InterPro" id="IPR036286">
    <property type="entry name" value="LexA/Signal_pep-like_sf"/>
</dbReference>
<dbReference type="PANTHER" id="PTHR43390">
    <property type="entry name" value="SIGNAL PEPTIDASE I"/>
    <property type="match status" value="1"/>
</dbReference>
<dbReference type="EMBL" id="VFFF01000001">
    <property type="protein sequence ID" value="TNY33592.1"/>
    <property type="molecule type" value="Genomic_DNA"/>
</dbReference>
<dbReference type="InterPro" id="IPR008523">
    <property type="entry name" value="DUF805"/>
</dbReference>
<keyword evidence="3 5" id="KW-0378">Hydrolase</keyword>
<comment type="subcellular location">
    <subcellularLocation>
        <location evidence="3">Membrane</location>
        <topology evidence="3">Single-pass type II membrane protein</topology>
    </subcellularLocation>
</comment>
<keyword evidence="3" id="KW-1133">Transmembrane helix</keyword>
<dbReference type="OrthoDB" id="9812349at2"/>
<feature type="transmembrane region" description="Helical" evidence="3">
    <location>
        <begin position="24"/>
        <end position="43"/>
    </location>
</feature>
<dbReference type="InterPro" id="IPR019533">
    <property type="entry name" value="Peptidase_S26"/>
</dbReference>
<feature type="transmembrane region" description="Helical" evidence="3">
    <location>
        <begin position="82"/>
        <end position="103"/>
    </location>
</feature>
<dbReference type="Gene3D" id="2.10.109.10">
    <property type="entry name" value="Umud Fragment, subunit A"/>
    <property type="match status" value="1"/>
</dbReference>
<dbReference type="GO" id="GO:0004252">
    <property type="term" value="F:serine-type endopeptidase activity"/>
    <property type="evidence" value="ECO:0007669"/>
    <property type="project" value="InterPro"/>
</dbReference>
<dbReference type="PANTHER" id="PTHR43390:SF1">
    <property type="entry name" value="CHLOROPLAST PROCESSING PEPTIDASE"/>
    <property type="match status" value="1"/>
</dbReference>
<evidence type="ECO:0000313" key="6">
    <source>
        <dbReference type="Proteomes" id="UP000314011"/>
    </source>
</evidence>
<name>A0A5C5GFR4_9RHOB</name>
<protein>
    <recommendedName>
        <fullName evidence="2 3">Signal peptidase I</fullName>
        <ecNumber evidence="3">3.4.21.89</ecNumber>
    </recommendedName>
</protein>
<dbReference type="Pfam" id="PF05656">
    <property type="entry name" value="DUF805"/>
    <property type="match status" value="1"/>
</dbReference>
<dbReference type="RefSeq" id="WP_140194280.1">
    <property type="nucleotide sequence ID" value="NZ_CP065915.1"/>
</dbReference>
<keyword evidence="3" id="KW-0645">Protease</keyword>
<evidence type="ECO:0000256" key="3">
    <source>
        <dbReference type="RuleBase" id="RU362042"/>
    </source>
</evidence>
<proteinExistence type="inferred from homology"/>
<keyword evidence="6" id="KW-1185">Reference proteome</keyword>
<dbReference type="GO" id="GO:0009003">
    <property type="term" value="F:signal peptidase activity"/>
    <property type="evidence" value="ECO:0007669"/>
    <property type="project" value="UniProtKB-EC"/>
</dbReference>
<dbReference type="SUPFAM" id="SSF51306">
    <property type="entry name" value="LexA/Signal peptidase"/>
    <property type="match status" value="1"/>
</dbReference>
<organism evidence="5 6">
    <name type="scientific">Pelagovum pacificum</name>
    <dbReference type="NCBI Taxonomy" id="2588711"/>
    <lineage>
        <taxon>Bacteria</taxon>
        <taxon>Pseudomonadati</taxon>
        <taxon>Pseudomonadota</taxon>
        <taxon>Alphaproteobacteria</taxon>
        <taxon>Rhodobacterales</taxon>
        <taxon>Paracoccaceae</taxon>
        <taxon>Pelagovum</taxon>
    </lineage>
</organism>
<feature type="transmembrane region" description="Helical" evidence="3">
    <location>
        <begin position="123"/>
        <end position="141"/>
    </location>
</feature>
<dbReference type="GO" id="GO:0006465">
    <property type="term" value="P:signal peptide processing"/>
    <property type="evidence" value="ECO:0007669"/>
    <property type="project" value="InterPro"/>
</dbReference>
<dbReference type="AlphaFoldDB" id="A0A5C5GFR4"/>
<reference evidence="5 6" key="1">
    <citation type="submission" date="2019-06" db="EMBL/GenBank/DDBJ databases">
        <title>Genome of new Rhodobacteraceae sp. SM1903.</title>
        <authorList>
            <person name="Ren X."/>
        </authorList>
    </citation>
    <scope>NUCLEOTIDE SEQUENCE [LARGE SCALE GENOMIC DNA]</scope>
    <source>
        <strain evidence="5 6">SM1903</strain>
    </source>
</reference>
<evidence type="ECO:0000256" key="1">
    <source>
        <dbReference type="ARBA" id="ARBA00009370"/>
    </source>
</evidence>
<dbReference type="EC" id="3.4.21.89" evidence="3"/>
<comment type="catalytic activity">
    <reaction evidence="3">
        <text>Cleavage of hydrophobic, N-terminal signal or leader sequences from secreted and periplasmic proteins.</text>
        <dbReference type="EC" id="3.4.21.89"/>
    </reaction>
</comment>
<dbReference type="InterPro" id="IPR000223">
    <property type="entry name" value="Pept_S26A_signal_pept_1"/>
</dbReference>
<dbReference type="CDD" id="cd06530">
    <property type="entry name" value="S26_SPase_I"/>
    <property type="match status" value="1"/>
</dbReference>
<evidence type="ECO:0000256" key="2">
    <source>
        <dbReference type="ARBA" id="ARBA00019232"/>
    </source>
</evidence>
<gene>
    <name evidence="5" type="primary">lepB</name>
    <name evidence="5" type="ORF">FHY64_10050</name>
</gene>
<feature type="transmembrane region" description="Helical" evidence="3">
    <location>
        <begin position="50"/>
        <end position="70"/>
    </location>
</feature>
<comment type="caution">
    <text evidence="5">The sequence shown here is derived from an EMBL/GenBank/DDBJ whole genome shotgun (WGS) entry which is preliminary data.</text>
</comment>
<dbReference type="Pfam" id="PF10502">
    <property type="entry name" value="Peptidase_S26"/>
    <property type="match status" value="1"/>
</dbReference>
<dbReference type="Proteomes" id="UP000314011">
    <property type="component" value="Unassembled WGS sequence"/>
</dbReference>
<evidence type="ECO:0000313" key="5">
    <source>
        <dbReference type="EMBL" id="TNY33592.1"/>
    </source>
</evidence>